<proteinExistence type="predicted"/>
<reference evidence="1" key="1">
    <citation type="submission" date="2024-09" db="EMBL/GenBank/DDBJ databases">
        <title>Black Yeasts Isolated from many extreme environments.</title>
        <authorList>
            <person name="Coleine C."/>
            <person name="Stajich J.E."/>
            <person name="Selbmann L."/>
        </authorList>
    </citation>
    <scope>NUCLEOTIDE SEQUENCE</scope>
    <source>
        <strain evidence="1">CCFEE 5737</strain>
    </source>
</reference>
<dbReference type="EMBL" id="JAWDJW010006501">
    <property type="protein sequence ID" value="KAK3064484.1"/>
    <property type="molecule type" value="Genomic_DNA"/>
</dbReference>
<accession>A0ACC3DAK2</accession>
<dbReference type="Proteomes" id="UP001186974">
    <property type="component" value="Unassembled WGS sequence"/>
</dbReference>
<sequence length="395" mass="43189">MAPMATLYSVLNVLVAAAALAYMPATLGIVTDAIAVILQDPTCINRSPLLARRLMLAAVLATCGFGCAISGRVVFSGNSLALNYLFGALTVGYALLASATAGAVARAYALAVWQKSQLRQGLRHALRIPHVEVRAEQELKKEPTARQMGSLLRKVSSCCLAAAALLQNARRGLQETLSDAAREARREQNEIWARASNAHDILCRRKDLGYAPEYTCKVPAGDWQIPEDTAGSDTTTLVEYDAEERDVYTPRRDTLAYPVLMGEWQHRADYWDVLKRAAIQRASVSPPTQKVTVNIDDMDSNEMLDPTAADVTSEAIAALRANKGFASPAFHLSDVVEEEEDERWALASSIAKEERNVPGRTLSRRGKNSNLRNLARRGSLIRGQKNSSILQLKRS</sequence>
<protein>
    <submittedName>
        <fullName evidence="1">Uncharacterized protein</fullName>
    </submittedName>
</protein>
<comment type="caution">
    <text evidence="1">The sequence shown here is derived from an EMBL/GenBank/DDBJ whole genome shotgun (WGS) entry which is preliminary data.</text>
</comment>
<organism evidence="1 2">
    <name type="scientific">Coniosporium uncinatum</name>
    <dbReference type="NCBI Taxonomy" id="93489"/>
    <lineage>
        <taxon>Eukaryota</taxon>
        <taxon>Fungi</taxon>
        <taxon>Dikarya</taxon>
        <taxon>Ascomycota</taxon>
        <taxon>Pezizomycotina</taxon>
        <taxon>Dothideomycetes</taxon>
        <taxon>Dothideomycetes incertae sedis</taxon>
        <taxon>Coniosporium</taxon>
    </lineage>
</organism>
<evidence type="ECO:0000313" key="1">
    <source>
        <dbReference type="EMBL" id="KAK3064484.1"/>
    </source>
</evidence>
<gene>
    <name evidence="1" type="ORF">LTS18_006826</name>
</gene>
<evidence type="ECO:0000313" key="2">
    <source>
        <dbReference type="Proteomes" id="UP001186974"/>
    </source>
</evidence>
<keyword evidence="2" id="KW-1185">Reference proteome</keyword>
<name>A0ACC3DAK2_9PEZI</name>